<name>A0A1G6MFZ3_9SPHI</name>
<keyword evidence="4" id="KW-1185">Reference proteome</keyword>
<dbReference type="AlphaFoldDB" id="A0A1G6MFZ3"/>
<keyword evidence="3" id="KW-0255">Endonuclease</keyword>
<reference evidence="4" key="1">
    <citation type="submission" date="2016-10" db="EMBL/GenBank/DDBJ databases">
        <authorList>
            <person name="Varghese N."/>
            <person name="Submissions S."/>
        </authorList>
    </citation>
    <scope>NUCLEOTIDE SEQUENCE [LARGE SCALE GENOMIC DNA]</scope>
    <source>
        <strain evidence="4">DSM 18609</strain>
    </source>
</reference>
<feature type="domain" description="GIY-YIG" evidence="2">
    <location>
        <begin position="1"/>
        <end position="78"/>
    </location>
</feature>
<dbReference type="InterPro" id="IPR035901">
    <property type="entry name" value="GIY-YIG_endonuc_sf"/>
</dbReference>
<dbReference type="PANTHER" id="PTHR34477:SF5">
    <property type="entry name" value="BSL5627 PROTEIN"/>
    <property type="match status" value="1"/>
</dbReference>
<dbReference type="PROSITE" id="PS50164">
    <property type="entry name" value="GIY_YIG"/>
    <property type="match status" value="1"/>
</dbReference>
<dbReference type="EMBL" id="FMZH01000002">
    <property type="protein sequence ID" value="SDC54558.1"/>
    <property type="molecule type" value="Genomic_DNA"/>
</dbReference>
<keyword evidence="3" id="KW-0378">Hydrolase</keyword>
<organism evidence="3 4">
    <name type="scientific">Pedobacter soli</name>
    <dbReference type="NCBI Taxonomy" id="390242"/>
    <lineage>
        <taxon>Bacteria</taxon>
        <taxon>Pseudomonadati</taxon>
        <taxon>Bacteroidota</taxon>
        <taxon>Sphingobacteriia</taxon>
        <taxon>Sphingobacteriales</taxon>
        <taxon>Sphingobacteriaceae</taxon>
        <taxon>Pedobacter</taxon>
    </lineage>
</organism>
<evidence type="ECO:0000313" key="3">
    <source>
        <dbReference type="EMBL" id="SDC54558.1"/>
    </source>
</evidence>
<protein>
    <submittedName>
        <fullName evidence="3">Putative endonuclease</fullName>
    </submittedName>
</protein>
<dbReference type="GO" id="GO:0004519">
    <property type="term" value="F:endonuclease activity"/>
    <property type="evidence" value="ECO:0007669"/>
    <property type="project" value="UniProtKB-KW"/>
</dbReference>
<gene>
    <name evidence="3" type="ORF">SAMN04488024_102332</name>
</gene>
<dbReference type="PANTHER" id="PTHR34477">
    <property type="entry name" value="UPF0213 PROTEIN YHBQ"/>
    <property type="match status" value="1"/>
</dbReference>
<dbReference type="Pfam" id="PF01541">
    <property type="entry name" value="GIY-YIG"/>
    <property type="match status" value="1"/>
</dbReference>
<dbReference type="RefSeq" id="WP_090765645.1">
    <property type="nucleotide sequence ID" value="NZ_FMZH01000002.1"/>
</dbReference>
<comment type="similarity">
    <text evidence="1">Belongs to the UPF0213 family.</text>
</comment>
<dbReference type="Gene3D" id="3.40.1440.10">
    <property type="entry name" value="GIY-YIG endonuclease"/>
    <property type="match status" value="1"/>
</dbReference>
<dbReference type="Proteomes" id="UP000199455">
    <property type="component" value="Unassembled WGS sequence"/>
</dbReference>
<proteinExistence type="inferred from homology"/>
<sequence>MFYAYILYSDTRNKYYVGSTSSLQDRLKKHNTNHSGFTGHTGDWRIVWSEIFETRTLAILKEKEIKRWKSRLMIEKLIASAKDIKIT</sequence>
<evidence type="ECO:0000256" key="1">
    <source>
        <dbReference type="ARBA" id="ARBA00007435"/>
    </source>
</evidence>
<keyword evidence="3" id="KW-0540">Nuclease</keyword>
<dbReference type="CDD" id="cd10449">
    <property type="entry name" value="GIY-YIG_SLX1_like"/>
    <property type="match status" value="1"/>
</dbReference>
<evidence type="ECO:0000313" key="4">
    <source>
        <dbReference type="Proteomes" id="UP000199455"/>
    </source>
</evidence>
<dbReference type="InterPro" id="IPR050190">
    <property type="entry name" value="UPF0213_domain"/>
</dbReference>
<dbReference type="SUPFAM" id="SSF82771">
    <property type="entry name" value="GIY-YIG endonuclease"/>
    <property type="match status" value="1"/>
</dbReference>
<evidence type="ECO:0000259" key="2">
    <source>
        <dbReference type="PROSITE" id="PS50164"/>
    </source>
</evidence>
<dbReference type="STRING" id="390242.SAMN04488024_102332"/>
<accession>A0A1G6MFZ3</accession>
<dbReference type="InterPro" id="IPR000305">
    <property type="entry name" value="GIY-YIG_endonuc"/>
</dbReference>